<keyword evidence="6" id="KW-0028">Amino-acid biosynthesis</keyword>
<evidence type="ECO:0000256" key="12">
    <source>
        <dbReference type="ARBA" id="ARBA00048138"/>
    </source>
</evidence>
<dbReference type="Proteomes" id="UP000287766">
    <property type="component" value="Unassembled WGS sequence"/>
</dbReference>
<feature type="active site" description="Nucleophile" evidence="14">
    <location>
        <position position="13"/>
    </location>
</feature>
<dbReference type="InterPro" id="IPR004469">
    <property type="entry name" value="PSP"/>
</dbReference>
<dbReference type="SFLD" id="SFLDS00003">
    <property type="entry name" value="Haloacid_Dehalogenase"/>
    <property type="match status" value="1"/>
</dbReference>
<dbReference type="RefSeq" id="WP_169931701.1">
    <property type="nucleotide sequence ID" value="NZ_PIPR01000006.1"/>
</dbReference>
<proteinExistence type="inferred from homology"/>
<keyword evidence="7" id="KW-0479">Metal-binding</keyword>
<organism evidence="15 16">
    <name type="scientific">Pseudidiomarina aestuarii</name>
    <dbReference type="NCBI Taxonomy" id="624146"/>
    <lineage>
        <taxon>Bacteria</taxon>
        <taxon>Pseudomonadati</taxon>
        <taxon>Pseudomonadota</taxon>
        <taxon>Gammaproteobacteria</taxon>
        <taxon>Alteromonadales</taxon>
        <taxon>Idiomarinaceae</taxon>
        <taxon>Pseudidiomarina</taxon>
    </lineage>
</organism>
<dbReference type="NCBIfam" id="TIGR01488">
    <property type="entry name" value="HAD-SF-IB"/>
    <property type="match status" value="1"/>
</dbReference>
<dbReference type="EMBL" id="PIPR01000006">
    <property type="protein sequence ID" value="RUO37907.1"/>
    <property type="molecule type" value="Genomic_DNA"/>
</dbReference>
<dbReference type="SFLD" id="SFLDG01136">
    <property type="entry name" value="C1.6:_Phosphoserine_Phosphatas"/>
    <property type="match status" value="1"/>
</dbReference>
<dbReference type="SUPFAM" id="SSF56784">
    <property type="entry name" value="HAD-like"/>
    <property type="match status" value="1"/>
</dbReference>
<evidence type="ECO:0000256" key="4">
    <source>
        <dbReference type="ARBA" id="ARBA00012640"/>
    </source>
</evidence>
<comment type="pathway">
    <text evidence="2">Amino-acid biosynthesis; L-serine biosynthesis; L-serine from 3-phospho-D-glycerate: step 3/3.</text>
</comment>
<dbReference type="GO" id="GO:0005737">
    <property type="term" value="C:cytoplasm"/>
    <property type="evidence" value="ECO:0007669"/>
    <property type="project" value="TreeGrafter"/>
</dbReference>
<dbReference type="AlphaFoldDB" id="A0A7Z7ESH6"/>
<dbReference type="InterPro" id="IPR036412">
    <property type="entry name" value="HAD-like_sf"/>
</dbReference>
<dbReference type="InterPro" id="IPR023214">
    <property type="entry name" value="HAD_sf"/>
</dbReference>
<comment type="similarity">
    <text evidence="3">Belongs to the HAD-like hydrolase superfamily. SerB family.</text>
</comment>
<evidence type="ECO:0000256" key="13">
    <source>
        <dbReference type="ARBA" id="ARBA00048523"/>
    </source>
</evidence>
<evidence type="ECO:0000256" key="7">
    <source>
        <dbReference type="ARBA" id="ARBA00022723"/>
    </source>
</evidence>
<comment type="catalytic activity">
    <reaction evidence="13">
        <text>O-phospho-D-serine + H2O = D-serine + phosphate</text>
        <dbReference type="Rhea" id="RHEA:24873"/>
        <dbReference type="ChEBI" id="CHEBI:15377"/>
        <dbReference type="ChEBI" id="CHEBI:35247"/>
        <dbReference type="ChEBI" id="CHEBI:43474"/>
        <dbReference type="ChEBI" id="CHEBI:58680"/>
        <dbReference type="EC" id="3.1.3.3"/>
    </reaction>
</comment>
<evidence type="ECO:0000313" key="16">
    <source>
        <dbReference type="Proteomes" id="UP000287766"/>
    </source>
</evidence>
<evidence type="ECO:0000256" key="14">
    <source>
        <dbReference type="PIRSR" id="PIRSR604469-1"/>
    </source>
</evidence>
<dbReference type="PANTHER" id="PTHR43344">
    <property type="entry name" value="PHOSPHOSERINE PHOSPHATASE"/>
    <property type="match status" value="1"/>
</dbReference>
<name>A0A7Z7ESH6_9GAMM</name>
<dbReference type="GO" id="GO:0000287">
    <property type="term" value="F:magnesium ion binding"/>
    <property type="evidence" value="ECO:0007669"/>
    <property type="project" value="TreeGrafter"/>
</dbReference>
<feature type="active site" description="Proton donor" evidence="14">
    <location>
        <position position="15"/>
    </location>
</feature>
<evidence type="ECO:0000256" key="11">
    <source>
        <dbReference type="ARBA" id="ARBA00031693"/>
    </source>
</evidence>
<evidence type="ECO:0000256" key="9">
    <source>
        <dbReference type="ARBA" id="ARBA00022842"/>
    </source>
</evidence>
<keyword evidence="9" id="KW-0460">Magnesium</keyword>
<comment type="cofactor">
    <cofactor evidence="1">
        <name>Mg(2+)</name>
        <dbReference type="ChEBI" id="CHEBI:18420"/>
    </cofactor>
</comment>
<keyword evidence="16" id="KW-1185">Reference proteome</keyword>
<evidence type="ECO:0000256" key="10">
    <source>
        <dbReference type="ARBA" id="ARBA00023299"/>
    </source>
</evidence>
<evidence type="ECO:0000256" key="6">
    <source>
        <dbReference type="ARBA" id="ARBA00022605"/>
    </source>
</evidence>
<evidence type="ECO:0000256" key="5">
    <source>
        <dbReference type="ARBA" id="ARBA00015196"/>
    </source>
</evidence>
<dbReference type="Pfam" id="PF12710">
    <property type="entry name" value="HAD"/>
    <property type="match status" value="1"/>
</dbReference>
<dbReference type="GO" id="GO:0036424">
    <property type="term" value="F:L-phosphoserine phosphatase activity"/>
    <property type="evidence" value="ECO:0007669"/>
    <property type="project" value="InterPro"/>
</dbReference>
<dbReference type="Gene3D" id="3.40.50.1000">
    <property type="entry name" value="HAD superfamily/HAD-like"/>
    <property type="match status" value="1"/>
</dbReference>
<dbReference type="EC" id="3.1.3.3" evidence="4"/>
<comment type="caution">
    <text evidence="15">The sequence shown here is derived from an EMBL/GenBank/DDBJ whole genome shotgun (WGS) entry which is preliminary data.</text>
</comment>
<dbReference type="NCBIfam" id="TIGR00338">
    <property type="entry name" value="serB"/>
    <property type="match status" value="1"/>
</dbReference>
<dbReference type="SFLD" id="SFLDG01137">
    <property type="entry name" value="C1.6.1:_Phosphoserine_Phosphat"/>
    <property type="match status" value="1"/>
</dbReference>
<gene>
    <name evidence="15" type="primary">serB</name>
    <name evidence="15" type="ORF">CWE22_11770</name>
</gene>
<evidence type="ECO:0000256" key="8">
    <source>
        <dbReference type="ARBA" id="ARBA00022801"/>
    </source>
</evidence>
<dbReference type="SFLD" id="SFLDF00029">
    <property type="entry name" value="phosphoserine_phosphatase"/>
    <property type="match status" value="1"/>
</dbReference>
<evidence type="ECO:0000256" key="1">
    <source>
        <dbReference type="ARBA" id="ARBA00001946"/>
    </source>
</evidence>
<dbReference type="PANTHER" id="PTHR43344:SF2">
    <property type="entry name" value="PHOSPHOSERINE PHOSPHATASE"/>
    <property type="match status" value="1"/>
</dbReference>
<keyword evidence="8" id="KW-0378">Hydrolase</keyword>
<comment type="catalytic activity">
    <reaction evidence="12">
        <text>O-phospho-L-serine + H2O = L-serine + phosphate</text>
        <dbReference type="Rhea" id="RHEA:21208"/>
        <dbReference type="ChEBI" id="CHEBI:15377"/>
        <dbReference type="ChEBI" id="CHEBI:33384"/>
        <dbReference type="ChEBI" id="CHEBI:43474"/>
        <dbReference type="ChEBI" id="CHEBI:57524"/>
        <dbReference type="EC" id="3.1.3.3"/>
    </reaction>
</comment>
<keyword evidence="10" id="KW-0718">Serine biosynthesis</keyword>
<dbReference type="UniPathway" id="UPA00135">
    <property type="reaction ID" value="UER00198"/>
</dbReference>
<dbReference type="InterPro" id="IPR050582">
    <property type="entry name" value="HAD-like_SerB"/>
</dbReference>
<sequence>MLDFSQPGLAVFDMDSTLITIECIDEIAALVGRKAEVAAITEAAMRGELDFAASLRERVAVLADLEESQFNQLFDPIPLTQGARELCQWLQQQNWRILIASGGFTWFAERLQDHLSVDAICANELEWRQGRLTGRVREPIVDAQRKAEALVDYAAKWQIPLTNTLAVGDGANDRLMLEAAACGVAFCAKSSLKAAADIIVDEADLAILIEVLQTGTAAHGKN</sequence>
<accession>A0A7Z7ESH6</accession>
<evidence type="ECO:0000313" key="15">
    <source>
        <dbReference type="EMBL" id="RUO37907.1"/>
    </source>
</evidence>
<evidence type="ECO:0000256" key="2">
    <source>
        <dbReference type="ARBA" id="ARBA00005135"/>
    </source>
</evidence>
<reference evidence="16" key="1">
    <citation type="journal article" date="2018" name="Front. Microbiol.">
        <title>Genome-Based Analysis Reveals the Taxonomy and Diversity of the Family Idiomarinaceae.</title>
        <authorList>
            <person name="Liu Y."/>
            <person name="Lai Q."/>
            <person name="Shao Z."/>
        </authorList>
    </citation>
    <scope>NUCLEOTIDE SEQUENCE [LARGE SCALE GENOMIC DNA]</scope>
    <source>
        <strain evidence="16">KYW314</strain>
    </source>
</reference>
<protein>
    <recommendedName>
        <fullName evidence="5">Phosphoserine phosphatase</fullName>
        <ecNumber evidence="4">3.1.3.3</ecNumber>
    </recommendedName>
    <alternativeName>
        <fullName evidence="11">O-phosphoserine phosphohydrolase</fullName>
    </alternativeName>
</protein>
<evidence type="ECO:0000256" key="3">
    <source>
        <dbReference type="ARBA" id="ARBA00009184"/>
    </source>
</evidence>
<dbReference type="CDD" id="cd07500">
    <property type="entry name" value="HAD_PSP"/>
    <property type="match status" value="1"/>
</dbReference>
<dbReference type="GO" id="GO:0006564">
    <property type="term" value="P:L-serine biosynthetic process"/>
    <property type="evidence" value="ECO:0007669"/>
    <property type="project" value="UniProtKB-KW"/>
</dbReference>